<dbReference type="SUPFAM" id="SSF56655">
    <property type="entry name" value="Carbohydrate phosphatase"/>
    <property type="match status" value="1"/>
</dbReference>
<dbReference type="Pfam" id="PF18913">
    <property type="entry name" value="FBPase_C"/>
    <property type="match status" value="1"/>
</dbReference>
<evidence type="ECO:0000256" key="3">
    <source>
        <dbReference type="ARBA" id="ARBA00010941"/>
    </source>
</evidence>
<accession>A0ABR0SUQ3</accession>
<protein>
    <submittedName>
        <fullName evidence="10">SED(1,7)P2ase</fullName>
    </submittedName>
</protein>
<keyword evidence="4" id="KW-0479">Metal-binding</keyword>
<dbReference type="Gene3D" id="3.40.190.80">
    <property type="match status" value="1"/>
</dbReference>
<evidence type="ECO:0000259" key="9">
    <source>
        <dbReference type="Pfam" id="PF18913"/>
    </source>
</evidence>
<evidence type="ECO:0000256" key="1">
    <source>
        <dbReference type="ARBA" id="ARBA00001946"/>
    </source>
</evidence>
<dbReference type="InterPro" id="IPR044015">
    <property type="entry name" value="FBPase_C_dom"/>
</dbReference>
<dbReference type="InterPro" id="IPR023079">
    <property type="entry name" value="SBPase"/>
</dbReference>
<dbReference type="PANTHER" id="PTHR11556">
    <property type="entry name" value="FRUCTOSE-1,6-BISPHOSPHATASE-RELATED"/>
    <property type="match status" value="1"/>
</dbReference>
<organism evidence="10 11">
    <name type="scientific">Cladobotryum mycophilum</name>
    <dbReference type="NCBI Taxonomy" id="491253"/>
    <lineage>
        <taxon>Eukaryota</taxon>
        <taxon>Fungi</taxon>
        <taxon>Dikarya</taxon>
        <taxon>Ascomycota</taxon>
        <taxon>Pezizomycotina</taxon>
        <taxon>Sordariomycetes</taxon>
        <taxon>Hypocreomycetidae</taxon>
        <taxon>Hypocreales</taxon>
        <taxon>Hypocreaceae</taxon>
        <taxon>Cladobotryum</taxon>
    </lineage>
</organism>
<dbReference type="CDD" id="cd00354">
    <property type="entry name" value="FBPase"/>
    <property type="match status" value="1"/>
</dbReference>
<dbReference type="PANTHER" id="PTHR11556:SF35">
    <property type="entry name" value="SEDOHEPTULOSE-1,7-BISPHOSPHATASE, CHLOROPLASTIC"/>
    <property type="match status" value="1"/>
</dbReference>
<dbReference type="Pfam" id="PF00316">
    <property type="entry name" value="FBPase"/>
    <property type="match status" value="1"/>
</dbReference>
<dbReference type="EMBL" id="JAVFKD010000004">
    <property type="protein sequence ID" value="KAK5995920.1"/>
    <property type="molecule type" value="Genomic_DNA"/>
</dbReference>
<keyword evidence="11" id="KW-1185">Reference proteome</keyword>
<evidence type="ECO:0000259" key="8">
    <source>
        <dbReference type="Pfam" id="PF00316"/>
    </source>
</evidence>
<evidence type="ECO:0000313" key="11">
    <source>
        <dbReference type="Proteomes" id="UP001338125"/>
    </source>
</evidence>
<evidence type="ECO:0000256" key="7">
    <source>
        <dbReference type="ARBA" id="ARBA00023277"/>
    </source>
</evidence>
<dbReference type="InterPro" id="IPR020548">
    <property type="entry name" value="Fructose_bisphosphatase_AS"/>
</dbReference>
<reference evidence="10 11" key="1">
    <citation type="submission" date="2024-01" db="EMBL/GenBank/DDBJ databases">
        <title>Complete genome of Cladobotryum mycophilum ATHUM6906.</title>
        <authorList>
            <person name="Christinaki A.C."/>
            <person name="Myridakis A.I."/>
            <person name="Kouvelis V.N."/>
        </authorList>
    </citation>
    <scope>NUCLEOTIDE SEQUENCE [LARGE SCALE GENOMIC DNA]</scope>
    <source>
        <strain evidence="10 11">ATHUM6906</strain>
    </source>
</reference>
<evidence type="ECO:0000313" key="10">
    <source>
        <dbReference type="EMBL" id="KAK5995920.1"/>
    </source>
</evidence>
<evidence type="ECO:0000256" key="6">
    <source>
        <dbReference type="ARBA" id="ARBA00022842"/>
    </source>
</evidence>
<comment type="cofactor">
    <cofactor evidence="1">
        <name>Mg(2+)</name>
        <dbReference type="ChEBI" id="CHEBI:18420"/>
    </cofactor>
</comment>
<dbReference type="PIRSF" id="PIRSF000904">
    <property type="entry name" value="FBPtase_SBPase"/>
    <property type="match status" value="1"/>
</dbReference>
<comment type="similarity">
    <text evidence="3">Belongs to the FBPase class 1 family.</text>
</comment>
<evidence type="ECO:0000256" key="2">
    <source>
        <dbReference type="ARBA" id="ARBA00005215"/>
    </source>
</evidence>
<gene>
    <name evidence="10" type="ORF">PT974_04339</name>
</gene>
<feature type="domain" description="Fructose-1-6-bisphosphatase class 1 C-terminal" evidence="9">
    <location>
        <begin position="208"/>
        <end position="329"/>
    </location>
</feature>
<dbReference type="InterPro" id="IPR033391">
    <property type="entry name" value="FBPase_N"/>
</dbReference>
<evidence type="ECO:0000256" key="5">
    <source>
        <dbReference type="ARBA" id="ARBA00022801"/>
    </source>
</evidence>
<keyword evidence="5" id="KW-0378">Hydrolase</keyword>
<feature type="domain" description="Fructose-1-6-bisphosphatase class I N-terminal" evidence="8">
    <location>
        <begin position="28"/>
        <end position="187"/>
    </location>
</feature>
<dbReference type="PROSITE" id="PS00124">
    <property type="entry name" value="FBPASE"/>
    <property type="match status" value="1"/>
</dbReference>
<dbReference type="PRINTS" id="PR01958">
    <property type="entry name" value="S17BPHPHTASE"/>
</dbReference>
<comment type="pathway">
    <text evidence="2">Carbohydrate biosynthesis; Calvin cycle.</text>
</comment>
<proteinExistence type="inferred from homology"/>
<dbReference type="InterPro" id="IPR000146">
    <property type="entry name" value="FBPase_class-1"/>
</dbReference>
<evidence type="ECO:0000256" key="4">
    <source>
        <dbReference type="ARBA" id="ARBA00022723"/>
    </source>
</evidence>
<dbReference type="Gene3D" id="3.30.540.10">
    <property type="entry name" value="Fructose-1,6-Bisphosphatase, subunit A, domain 1"/>
    <property type="match status" value="1"/>
</dbReference>
<comment type="caution">
    <text evidence="10">The sequence shown here is derived from an EMBL/GenBank/DDBJ whole genome shotgun (WGS) entry which is preliminary data.</text>
</comment>
<sequence length="333" mass="35293">MAAPSWLPKHLSTASSSFSPSQNLLVTTVIPNLLDAISEIGKILRQSHQVSLTGGANTFGDDQLNVDVSAENAVRAALAKCPSVVTASSEEDPVERPVVHTTTGGGDANVAQQFTVAFDPLDGSSIIGPNWTVGTIIGIWQGESALGQVPRDKQIAAILGIYGPRTTAIVALREPGQQGSCFEIGLGEDGLQTAQLVREIIRLASPPYKTKYFAPANLRAAAEDEWYMSLVTSYISKKYTLRYSGGLVPDIVHSLSKGHGIYISPVTSVSKAKLRKLYELYPIALIVECAGGNAIDGETKADDILSKEALTCDERGGIICGNKEEIAEILGGL</sequence>
<keyword evidence="7" id="KW-0119">Carbohydrate metabolism</keyword>
<keyword evidence="6" id="KW-0460">Magnesium</keyword>
<name>A0ABR0SUQ3_9HYPO</name>
<dbReference type="Proteomes" id="UP001338125">
    <property type="component" value="Unassembled WGS sequence"/>
</dbReference>